<dbReference type="EMBL" id="ATBP01000931">
    <property type="protein sequence ID" value="ETR68501.1"/>
    <property type="molecule type" value="Genomic_DNA"/>
</dbReference>
<dbReference type="AlphaFoldDB" id="A0A1V1P104"/>
<evidence type="ECO:0000313" key="2">
    <source>
        <dbReference type="Proteomes" id="UP000189670"/>
    </source>
</evidence>
<sequence length="95" mass="11164">MRIKWDSKKSSWLKKHPKRKTSFEEAKVILEDSSKEIGGELKSIDPEQHYSVGLASNGIMVTLIYEFRYDEDGVYIWLVTLWKTTKEEIKRLSNV</sequence>
<dbReference type="Proteomes" id="UP000189670">
    <property type="component" value="Unassembled WGS sequence"/>
</dbReference>
<evidence type="ECO:0000313" key="1">
    <source>
        <dbReference type="EMBL" id="ETR68501.1"/>
    </source>
</evidence>
<reference evidence="2" key="1">
    <citation type="submission" date="2012-11" db="EMBL/GenBank/DDBJ databases">
        <authorList>
            <person name="Lucero-Rivera Y.E."/>
            <person name="Tovar-Ramirez D."/>
        </authorList>
    </citation>
    <scope>NUCLEOTIDE SEQUENCE [LARGE SCALE GENOMIC DNA]</scope>
    <source>
        <strain evidence="2">Araruama</strain>
    </source>
</reference>
<name>A0A1V1P104_9BACT</name>
<protein>
    <submittedName>
        <fullName evidence="1">Uncharacterized protein</fullName>
    </submittedName>
</protein>
<comment type="caution">
    <text evidence="1">The sequence shown here is derived from an EMBL/GenBank/DDBJ whole genome shotgun (WGS) entry which is preliminary data.</text>
</comment>
<gene>
    <name evidence="1" type="ORF">OMM_10468</name>
</gene>
<organism evidence="1 2">
    <name type="scientific">Candidatus Magnetoglobus multicellularis str. Araruama</name>
    <dbReference type="NCBI Taxonomy" id="890399"/>
    <lineage>
        <taxon>Bacteria</taxon>
        <taxon>Pseudomonadati</taxon>
        <taxon>Thermodesulfobacteriota</taxon>
        <taxon>Desulfobacteria</taxon>
        <taxon>Desulfobacterales</taxon>
        <taxon>Desulfobacteraceae</taxon>
        <taxon>Candidatus Magnetoglobus</taxon>
    </lineage>
</organism>
<accession>A0A1V1P104</accession>
<proteinExistence type="predicted"/>